<dbReference type="InterPro" id="IPR036390">
    <property type="entry name" value="WH_DNA-bd_sf"/>
</dbReference>
<dbReference type="Gene3D" id="3.30.1490.190">
    <property type="match status" value="1"/>
</dbReference>
<evidence type="ECO:0000256" key="3">
    <source>
        <dbReference type="ARBA" id="ARBA00022833"/>
    </source>
</evidence>
<comment type="subcellular location">
    <subcellularLocation>
        <location evidence="7">Cytoplasm</location>
    </subcellularLocation>
</comment>
<comment type="subunit">
    <text evidence="7">Homodimer.</text>
</comment>
<evidence type="ECO:0000256" key="1">
    <source>
        <dbReference type="ARBA" id="ARBA00007957"/>
    </source>
</evidence>
<comment type="similarity">
    <text evidence="1 7">Belongs to the Fur family.</text>
</comment>
<evidence type="ECO:0000256" key="6">
    <source>
        <dbReference type="ARBA" id="ARBA00023163"/>
    </source>
</evidence>
<accession>A0ABX0XL52</accession>
<dbReference type="InterPro" id="IPR043135">
    <property type="entry name" value="Fur_C"/>
</dbReference>
<dbReference type="InterPro" id="IPR036388">
    <property type="entry name" value="WH-like_DNA-bd_sf"/>
</dbReference>
<dbReference type="InterPro" id="IPR002481">
    <property type="entry name" value="FUR"/>
</dbReference>
<keyword evidence="9" id="KW-1185">Reference proteome</keyword>
<dbReference type="CDD" id="cd07153">
    <property type="entry name" value="Fur_like"/>
    <property type="match status" value="1"/>
</dbReference>
<dbReference type="EMBL" id="JAATJE010000001">
    <property type="protein sequence ID" value="NJC33949.1"/>
    <property type="molecule type" value="Genomic_DNA"/>
</dbReference>
<evidence type="ECO:0000256" key="5">
    <source>
        <dbReference type="ARBA" id="ARBA00023125"/>
    </source>
</evidence>
<keyword evidence="7" id="KW-0479">Metal-binding</keyword>
<keyword evidence="4 7" id="KW-0805">Transcription regulation</keyword>
<keyword evidence="2 7" id="KW-0678">Repressor</keyword>
<keyword evidence="6 7" id="KW-0804">Transcription</keyword>
<keyword evidence="5 7" id="KW-0238">DNA-binding</keyword>
<dbReference type="RefSeq" id="WP_167953865.1">
    <property type="nucleotide sequence ID" value="NZ_JAATJE010000001.1"/>
</dbReference>
<dbReference type="Gene3D" id="1.10.10.10">
    <property type="entry name" value="Winged helix-like DNA-binding domain superfamily/Winged helix DNA-binding domain"/>
    <property type="match status" value="1"/>
</dbReference>
<keyword evidence="3 7" id="KW-0862">Zinc</keyword>
<evidence type="ECO:0000256" key="7">
    <source>
        <dbReference type="RuleBase" id="RU364037"/>
    </source>
</evidence>
<evidence type="ECO:0000256" key="2">
    <source>
        <dbReference type="ARBA" id="ARBA00022491"/>
    </source>
</evidence>
<reference evidence="8 9" key="1">
    <citation type="submission" date="2020-03" db="EMBL/GenBank/DDBJ databases">
        <title>Genomic Encyclopedia of Type Strains, Phase IV (KMG-IV): sequencing the most valuable type-strain genomes for metagenomic binning, comparative biology and taxonomic classification.</title>
        <authorList>
            <person name="Goeker M."/>
        </authorList>
    </citation>
    <scope>NUCLEOTIDE SEQUENCE [LARGE SCALE GENOMIC DNA]</scope>
    <source>
        <strain evidence="8 9">DSM 27651</strain>
    </source>
</reference>
<keyword evidence="7" id="KW-0963">Cytoplasm</keyword>
<protein>
    <recommendedName>
        <fullName evidence="7">Ferric uptake regulation protein</fullName>
    </recommendedName>
</protein>
<proteinExistence type="inferred from homology"/>
<sequence>MANHDHVQMAGVELANAARTVMQGRGEQWTSMRAAVFDSLAAFDRPASAYDIAEALSAKEGRRIAANSIYRILDLFSSANLVRRVESANAYLVNDHPACSHDCIFLICDACGATTHVDDDHLSEALRAAARQSGFEPVRPVLEVRGRCSSCSIERP</sequence>
<comment type="caution">
    <text evidence="8">The sequence shown here is derived from an EMBL/GenBank/DDBJ whole genome shotgun (WGS) entry which is preliminary data.</text>
</comment>
<dbReference type="SUPFAM" id="SSF46785">
    <property type="entry name" value="Winged helix' DNA-binding domain"/>
    <property type="match status" value="1"/>
</dbReference>
<dbReference type="Proteomes" id="UP000734218">
    <property type="component" value="Unassembled WGS sequence"/>
</dbReference>
<evidence type="ECO:0000313" key="8">
    <source>
        <dbReference type="EMBL" id="NJC33949.1"/>
    </source>
</evidence>
<gene>
    <name evidence="7" type="primary">fur</name>
    <name evidence="8" type="ORF">GGR88_001423</name>
</gene>
<evidence type="ECO:0000313" key="9">
    <source>
        <dbReference type="Proteomes" id="UP000734218"/>
    </source>
</evidence>
<name>A0ABX0XL52_9SPHN</name>
<keyword evidence="7" id="KW-0408">Iron</keyword>
<dbReference type="Pfam" id="PF01475">
    <property type="entry name" value="FUR"/>
    <property type="match status" value="1"/>
</dbReference>
<dbReference type="PANTHER" id="PTHR33202:SF6">
    <property type="entry name" value="ZINC UPTAKE REGULATION PROTEIN"/>
    <property type="match status" value="1"/>
</dbReference>
<evidence type="ECO:0000256" key="4">
    <source>
        <dbReference type="ARBA" id="ARBA00023015"/>
    </source>
</evidence>
<dbReference type="PANTHER" id="PTHR33202">
    <property type="entry name" value="ZINC UPTAKE REGULATION PROTEIN"/>
    <property type="match status" value="1"/>
</dbReference>
<organism evidence="8 9">
    <name type="scientific">Sphingomonas jejuensis</name>
    <dbReference type="NCBI Taxonomy" id="904715"/>
    <lineage>
        <taxon>Bacteria</taxon>
        <taxon>Pseudomonadati</taxon>
        <taxon>Pseudomonadota</taxon>
        <taxon>Alphaproteobacteria</taxon>
        <taxon>Sphingomonadales</taxon>
        <taxon>Sphingomonadaceae</taxon>
        <taxon>Sphingomonas</taxon>
    </lineage>
</organism>